<organism evidence="2 3">
    <name type="scientific">Phytophthora oleae</name>
    <dbReference type="NCBI Taxonomy" id="2107226"/>
    <lineage>
        <taxon>Eukaryota</taxon>
        <taxon>Sar</taxon>
        <taxon>Stramenopiles</taxon>
        <taxon>Oomycota</taxon>
        <taxon>Peronosporomycetes</taxon>
        <taxon>Peronosporales</taxon>
        <taxon>Peronosporaceae</taxon>
        <taxon>Phytophthora</taxon>
    </lineage>
</organism>
<feature type="region of interest" description="Disordered" evidence="1">
    <location>
        <begin position="243"/>
        <end position="293"/>
    </location>
</feature>
<evidence type="ECO:0000313" key="2">
    <source>
        <dbReference type="EMBL" id="KAL3670684.1"/>
    </source>
</evidence>
<reference evidence="2 3" key="1">
    <citation type="submission" date="2024-09" db="EMBL/GenBank/DDBJ databases">
        <title>Genome sequencing and assembly of Phytophthora oleae, isolate VK10A, causative agent of rot of olive drupes.</title>
        <authorList>
            <person name="Conti Taguali S."/>
            <person name="Riolo M."/>
            <person name="La Spada F."/>
            <person name="Cacciola S.O."/>
            <person name="Dionisio G."/>
        </authorList>
    </citation>
    <scope>NUCLEOTIDE SEQUENCE [LARGE SCALE GENOMIC DNA]</scope>
    <source>
        <strain evidence="2 3">VK10A</strain>
    </source>
</reference>
<accession>A0ABD3G0F0</accession>
<comment type="caution">
    <text evidence="2">The sequence shown here is derived from an EMBL/GenBank/DDBJ whole genome shotgun (WGS) entry which is preliminary data.</text>
</comment>
<evidence type="ECO:0000313" key="3">
    <source>
        <dbReference type="Proteomes" id="UP001632037"/>
    </source>
</evidence>
<dbReference type="Proteomes" id="UP001632037">
    <property type="component" value="Unassembled WGS sequence"/>
</dbReference>
<evidence type="ECO:0000256" key="1">
    <source>
        <dbReference type="SAM" id="MobiDB-lite"/>
    </source>
</evidence>
<feature type="compositionally biased region" description="Acidic residues" evidence="1">
    <location>
        <begin position="283"/>
        <end position="293"/>
    </location>
</feature>
<dbReference type="AlphaFoldDB" id="A0ABD3G0F0"/>
<gene>
    <name evidence="2" type="ORF">V7S43_003872</name>
</gene>
<proteinExistence type="predicted"/>
<feature type="compositionally biased region" description="Basic and acidic residues" evidence="1">
    <location>
        <begin position="265"/>
        <end position="274"/>
    </location>
</feature>
<keyword evidence="3" id="KW-1185">Reference proteome</keyword>
<name>A0ABD3G0F0_9STRA</name>
<sequence>MPAPVVAVGSIAFVGPVQVPALTEFRYVRVVRIDGSSAHVKLVDLEGDEVEDGESDDEFDPIERRVLQRRLVTDHERILWPGVFVGKPIAFVHAKGPEIDTWAFGVVKRYSMFGREARLHIRYNGGSCKIVLQRASNAIKVDWINYVLQTGAGGNCDVMNARGLLDKLDEVCRLCAKSRGGALPAKVTNTLSVPFEPGEIVPVIRPDTLTGVLVPRQHILKCAMNKKGKKGAMFTPLPETEAAEIPSTKRKVTRDPGRGTAKRAKSTDLAKDSEANTPMSMLLDEDNDDIVEV</sequence>
<dbReference type="EMBL" id="JBIMZQ010000006">
    <property type="protein sequence ID" value="KAL3670684.1"/>
    <property type="molecule type" value="Genomic_DNA"/>
</dbReference>
<protein>
    <submittedName>
        <fullName evidence="2">Uncharacterized protein</fullName>
    </submittedName>
</protein>